<dbReference type="PANTHER" id="PTHR23294">
    <property type="entry name" value="ET TRANSLATION PRODUCT-RELATED"/>
    <property type="match status" value="1"/>
</dbReference>
<dbReference type="Gene3D" id="1.20.1250.20">
    <property type="entry name" value="MFS general substrate transporter like domains"/>
    <property type="match status" value="1"/>
</dbReference>
<comment type="subcellular location">
    <subcellularLocation>
        <location evidence="1">Membrane</location>
        <topology evidence="1">Multi-pass membrane protein</topology>
    </subcellularLocation>
</comment>
<keyword evidence="2 5" id="KW-0812">Transmembrane</keyword>
<evidence type="ECO:0000313" key="7">
    <source>
        <dbReference type="Proteomes" id="UP000094444"/>
    </source>
</evidence>
<feature type="transmembrane region" description="Helical" evidence="5">
    <location>
        <begin position="413"/>
        <end position="432"/>
    </location>
</feature>
<evidence type="ECO:0000313" key="6">
    <source>
        <dbReference type="EMBL" id="POS73278.1"/>
    </source>
</evidence>
<feature type="transmembrane region" description="Helical" evidence="5">
    <location>
        <begin position="57"/>
        <end position="81"/>
    </location>
</feature>
<name>A0A2P5HSQ1_DIAHE</name>
<feature type="transmembrane region" description="Helical" evidence="5">
    <location>
        <begin position="275"/>
        <end position="295"/>
    </location>
</feature>
<keyword evidence="4 5" id="KW-0472">Membrane</keyword>
<dbReference type="Proteomes" id="UP000094444">
    <property type="component" value="Unassembled WGS sequence"/>
</dbReference>
<dbReference type="PANTHER" id="PTHR23294:SF57">
    <property type="entry name" value="CINA C-TERMINAL DOMAIN-CONTAINING PROTEIN"/>
    <property type="match status" value="1"/>
</dbReference>
<evidence type="ECO:0000256" key="3">
    <source>
        <dbReference type="ARBA" id="ARBA00022989"/>
    </source>
</evidence>
<feature type="transmembrane region" description="Helical" evidence="5">
    <location>
        <begin position="151"/>
        <end position="172"/>
    </location>
</feature>
<feature type="transmembrane region" description="Helical" evidence="5">
    <location>
        <begin position="114"/>
        <end position="139"/>
    </location>
</feature>
<dbReference type="EMBL" id="MAVT02000828">
    <property type="protein sequence ID" value="POS73278.1"/>
    <property type="molecule type" value="Genomic_DNA"/>
</dbReference>
<dbReference type="AlphaFoldDB" id="A0A2P5HSQ1"/>
<feature type="transmembrane region" description="Helical" evidence="5">
    <location>
        <begin position="88"/>
        <end position="108"/>
    </location>
</feature>
<keyword evidence="3 5" id="KW-1133">Transmembrane helix</keyword>
<dbReference type="GO" id="GO:0022857">
    <property type="term" value="F:transmembrane transporter activity"/>
    <property type="evidence" value="ECO:0007669"/>
    <property type="project" value="InterPro"/>
</dbReference>
<dbReference type="InterPro" id="IPR036259">
    <property type="entry name" value="MFS_trans_sf"/>
</dbReference>
<feature type="transmembrane region" description="Helical" evidence="5">
    <location>
        <begin position="307"/>
        <end position="326"/>
    </location>
</feature>
<dbReference type="Pfam" id="PF07690">
    <property type="entry name" value="MFS_1"/>
    <property type="match status" value="1"/>
</dbReference>
<sequence>MTSEDIGAYDGGAAKRLRRFYRGITFQAIILGLVSFTQPGIWVALNNLGAGGQAEPYVVNAANVVTFAIMVVFSPFCAVFGNRYSLKWVLVFGTIGYVPYCAALYTNTVYGTQWFLIFGAATCGFSAAALWTAEGAIAVGYPEASRRGWCVAIWLALNKIGSLIASCIQLALNTSNDEAGSISATTYLVLVGLTCAGLPLSLLLSSPEKLIRRDGTKPTARSSKTTFKQGFRDFWKVCKTKHIYMLVPIFITAQWGQTYNGNYLAAYFSVRGRTLAGFIVTIVGIAVNFTVGWFLDSKHLRRSTRSRTMWVIIAVVYVAGWIYQFINQADYQKENTVFDWSSPGYARGLCAYLLYRVGYEAVGTWMYWLLGTYDTHFDTLALTSSLLRSGESLGSTFSYAVGASKSASLMTNLIVAAVVWFVSAPMATWSAWKVTDSQEEETLAVEDSAATSINHEHFDGKAFDATLHATPHV</sequence>
<feature type="transmembrane region" description="Helical" evidence="5">
    <location>
        <begin position="184"/>
        <end position="204"/>
    </location>
</feature>
<dbReference type="OrthoDB" id="196103at2759"/>
<protein>
    <recommendedName>
        <fullName evidence="8">DUF895 domain membrane protein</fullName>
    </recommendedName>
</protein>
<reference evidence="6" key="1">
    <citation type="submission" date="2017-09" db="EMBL/GenBank/DDBJ databases">
        <title>Polyketide synthases of a Diaporthe helianthi virulent isolate.</title>
        <authorList>
            <person name="Baroncelli R."/>
        </authorList>
    </citation>
    <scope>NUCLEOTIDE SEQUENCE [LARGE SCALE GENOMIC DNA]</scope>
    <source>
        <strain evidence="6">7/96</strain>
    </source>
</reference>
<evidence type="ECO:0000256" key="1">
    <source>
        <dbReference type="ARBA" id="ARBA00004141"/>
    </source>
</evidence>
<dbReference type="InterPro" id="IPR011701">
    <property type="entry name" value="MFS"/>
</dbReference>
<dbReference type="GO" id="GO:0016020">
    <property type="term" value="C:membrane"/>
    <property type="evidence" value="ECO:0007669"/>
    <property type="project" value="UniProtKB-SubCell"/>
</dbReference>
<evidence type="ECO:0000256" key="5">
    <source>
        <dbReference type="SAM" id="Phobius"/>
    </source>
</evidence>
<organism evidence="6 7">
    <name type="scientific">Diaporthe helianthi</name>
    <dbReference type="NCBI Taxonomy" id="158607"/>
    <lineage>
        <taxon>Eukaryota</taxon>
        <taxon>Fungi</taxon>
        <taxon>Dikarya</taxon>
        <taxon>Ascomycota</taxon>
        <taxon>Pezizomycotina</taxon>
        <taxon>Sordariomycetes</taxon>
        <taxon>Sordariomycetidae</taxon>
        <taxon>Diaporthales</taxon>
        <taxon>Diaporthaceae</taxon>
        <taxon>Diaporthe</taxon>
    </lineage>
</organism>
<gene>
    <name evidence="6" type="ORF">DHEL01_v208324</name>
</gene>
<feature type="transmembrane region" description="Helical" evidence="5">
    <location>
        <begin position="24"/>
        <end position="45"/>
    </location>
</feature>
<proteinExistence type="predicted"/>
<dbReference type="InParanoid" id="A0A2P5HSQ1"/>
<dbReference type="InterPro" id="IPR051617">
    <property type="entry name" value="UNC-93-like_regulator"/>
</dbReference>
<evidence type="ECO:0000256" key="2">
    <source>
        <dbReference type="ARBA" id="ARBA00022692"/>
    </source>
</evidence>
<dbReference type="SUPFAM" id="SSF103473">
    <property type="entry name" value="MFS general substrate transporter"/>
    <property type="match status" value="1"/>
</dbReference>
<evidence type="ECO:0000256" key="4">
    <source>
        <dbReference type="ARBA" id="ARBA00023136"/>
    </source>
</evidence>
<evidence type="ECO:0008006" key="8">
    <source>
        <dbReference type="Google" id="ProtNLM"/>
    </source>
</evidence>
<accession>A0A2P5HSQ1</accession>
<keyword evidence="7" id="KW-1185">Reference proteome</keyword>
<comment type="caution">
    <text evidence="6">The sequence shown here is derived from an EMBL/GenBank/DDBJ whole genome shotgun (WGS) entry which is preliminary data.</text>
</comment>